<dbReference type="InterPro" id="IPR036047">
    <property type="entry name" value="F-box-like_dom_sf"/>
</dbReference>
<dbReference type="InParanoid" id="E9H0Z1"/>
<dbReference type="STRING" id="6669.E9H0Z1"/>
<dbReference type="EMBL" id="GL732582">
    <property type="protein sequence ID" value="EFX74543.1"/>
    <property type="molecule type" value="Genomic_DNA"/>
</dbReference>
<sequence>MVSSKTEDNCEFVVRLLIPKCTQIQISSNQIYSVTVMIEWDLIENLHRRGLEHILDQIFGYLDYYCLRRAELVSVVWQEALLEGKIWKTLLGRNMRLFPCWKDMFVALKGMKHKSLDFQDDSPEYYRKVCCLIEVELQVLESNWKKMKYSERKSEFGPLCASPHSYNSDYFDLNGDWIVRVHQNDRRIVIRNRWTLGIEDVLEIPIMQIQFNGDVPIVNSVKINDSFIVVSFCQHPEICVWDTKTRDLVYYLQYKINTFDQV</sequence>
<gene>
    <name evidence="1" type="ORF">DAPPUDRAFT_299661</name>
</gene>
<dbReference type="eggNOG" id="KOG0281">
    <property type="taxonomic scope" value="Eukaryota"/>
</dbReference>
<dbReference type="SUPFAM" id="SSF81383">
    <property type="entry name" value="F-box domain"/>
    <property type="match status" value="1"/>
</dbReference>
<dbReference type="OrthoDB" id="538223at2759"/>
<organism evidence="1 2">
    <name type="scientific">Daphnia pulex</name>
    <name type="common">Water flea</name>
    <dbReference type="NCBI Taxonomy" id="6669"/>
    <lineage>
        <taxon>Eukaryota</taxon>
        <taxon>Metazoa</taxon>
        <taxon>Ecdysozoa</taxon>
        <taxon>Arthropoda</taxon>
        <taxon>Crustacea</taxon>
        <taxon>Branchiopoda</taxon>
        <taxon>Diplostraca</taxon>
        <taxon>Cladocera</taxon>
        <taxon>Anomopoda</taxon>
        <taxon>Daphniidae</taxon>
        <taxon>Daphnia</taxon>
    </lineage>
</organism>
<reference evidence="1 2" key="1">
    <citation type="journal article" date="2011" name="Science">
        <title>The ecoresponsive genome of Daphnia pulex.</title>
        <authorList>
            <person name="Colbourne J.K."/>
            <person name="Pfrender M.E."/>
            <person name="Gilbert D."/>
            <person name="Thomas W.K."/>
            <person name="Tucker A."/>
            <person name="Oakley T.H."/>
            <person name="Tokishita S."/>
            <person name="Aerts A."/>
            <person name="Arnold G.J."/>
            <person name="Basu M.K."/>
            <person name="Bauer D.J."/>
            <person name="Caceres C.E."/>
            <person name="Carmel L."/>
            <person name="Casola C."/>
            <person name="Choi J.H."/>
            <person name="Detter J.C."/>
            <person name="Dong Q."/>
            <person name="Dusheyko S."/>
            <person name="Eads B.D."/>
            <person name="Frohlich T."/>
            <person name="Geiler-Samerotte K.A."/>
            <person name="Gerlach D."/>
            <person name="Hatcher P."/>
            <person name="Jogdeo S."/>
            <person name="Krijgsveld J."/>
            <person name="Kriventseva E.V."/>
            <person name="Kultz D."/>
            <person name="Laforsch C."/>
            <person name="Lindquist E."/>
            <person name="Lopez J."/>
            <person name="Manak J.R."/>
            <person name="Muller J."/>
            <person name="Pangilinan J."/>
            <person name="Patwardhan R.P."/>
            <person name="Pitluck S."/>
            <person name="Pritham E.J."/>
            <person name="Rechtsteiner A."/>
            <person name="Rho M."/>
            <person name="Rogozin I.B."/>
            <person name="Sakarya O."/>
            <person name="Salamov A."/>
            <person name="Schaack S."/>
            <person name="Shapiro H."/>
            <person name="Shiga Y."/>
            <person name="Skalitzky C."/>
            <person name="Smith Z."/>
            <person name="Souvorov A."/>
            <person name="Sung W."/>
            <person name="Tang Z."/>
            <person name="Tsuchiya D."/>
            <person name="Tu H."/>
            <person name="Vos H."/>
            <person name="Wang M."/>
            <person name="Wolf Y.I."/>
            <person name="Yamagata H."/>
            <person name="Yamada T."/>
            <person name="Ye Y."/>
            <person name="Shaw J.R."/>
            <person name="Andrews J."/>
            <person name="Crease T.J."/>
            <person name="Tang H."/>
            <person name="Lucas S.M."/>
            <person name="Robertson H.M."/>
            <person name="Bork P."/>
            <person name="Koonin E.V."/>
            <person name="Zdobnov E.M."/>
            <person name="Grigoriev I.V."/>
            <person name="Lynch M."/>
            <person name="Boore J.L."/>
        </authorList>
    </citation>
    <scope>NUCLEOTIDE SEQUENCE [LARGE SCALE GENOMIC DNA]</scope>
</reference>
<dbReference type="KEGG" id="dpx:DAPPUDRAFT_299661"/>
<dbReference type="HOGENOM" id="CLU_1062699_0_0_1"/>
<proteinExistence type="predicted"/>
<dbReference type="CDD" id="cd22086">
    <property type="entry name" value="F-box_EMI"/>
    <property type="match status" value="1"/>
</dbReference>
<dbReference type="PANTHER" id="PTHR14604">
    <property type="entry name" value="WD40 REPEAT PF20"/>
    <property type="match status" value="1"/>
</dbReference>
<dbReference type="PANTHER" id="PTHR14604:SF4">
    <property type="entry name" value="F-BOX DOMAIN-CONTAINING PROTEIN"/>
    <property type="match status" value="1"/>
</dbReference>
<dbReference type="InterPro" id="IPR050995">
    <property type="entry name" value="WD-F-box_domain-protein"/>
</dbReference>
<protein>
    <submittedName>
        <fullName evidence="1">F-box and WD40-domain protein</fullName>
    </submittedName>
</protein>
<keyword evidence="2" id="KW-1185">Reference proteome</keyword>
<name>E9H0Z1_DAPPU</name>
<dbReference type="AlphaFoldDB" id="E9H0Z1"/>
<dbReference type="Gene3D" id="1.20.1280.50">
    <property type="match status" value="1"/>
</dbReference>
<evidence type="ECO:0000313" key="1">
    <source>
        <dbReference type="EMBL" id="EFX74543.1"/>
    </source>
</evidence>
<evidence type="ECO:0000313" key="2">
    <source>
        <dbReference type="Proteomes" id="UP000000305"/>
    </source>
</evidence>
<dbReference type="Proteomes" id="UP000000305">
    <property type="component" value="Unassembled WGS sequence"/>
</dbReference>
<accession>E9H0Z1</accession>